<feature type="compositionally biased region" description="Acidic residues" evidence="1">
    <location>
        <begin position="231"/>
        <end position="244"/>
    </location>
</feature>
<feature type="compositionally biased region" description="Basic and acidic residues" evidence="1">
    <location>
        <begin position="1"/>
        <end position="23"/>
    </location>
</feature>
<accession>A0A7X0RGR6</accession>
<dbReference type="InterPro" id="IPR036388">
    <property type="entry name" value="WH-like_DNA-bd_sf"/>
</dbReference>
<name>A0A7X0RGR6_9ACTN</name>
<gene>
    <name evidence="3" type="ORF">H5V45_11900</name>
</gene>
<evidence type="ECO:0000313" key="3">
    <source>
        <dbReference type="EMBL" id="MBB6628021.1"/>
    </source>
</evidence>
<feature type="domain" description="Transcription regulator PadR N-terminal" evidence="2">
    <location>
        <begin position="101"/>
        <end position="161"/>
    </location>
</feature>
<dbReference type="PANTHER" id="PTHR43252">
    <property type="entry name" value="TRANSCRIPTIONAL REGULATOR YQJI"/>
    <property type="match status" value="1"/>
</dbReference>
<dbReference type="Pfam" id="PF03551">
    <property type="entry name" value="PadR"/>
    <property type="match status" value="1"/>
</dbReference>
<proteinExistence type="predicted"/>
<dbReference type="EMBL" id="JACKXE010000001">
    <property type="protein sequence ID" value="MBB6628021.1"/>
    <property type="molecule type" value="Genomic_DNA"/>
</dbReference>
<feature type="compositionally biased region" description="Gly residues" evidence="1">
    <location>
        <begin position="28"/>
        <end position="55"/>
    </location>
</feature>
<evidence type="ECO:0000256" key="1">
    <source>
        <dbReference type="SAM" id="MobiDB-lite"/>
    </source>
</evidence>
<dbReference type="PANTHER" id="PTHR43252:SF2">
    <property type="entry name" value="TRANSCRIPTION REGULATOR, PADR-LIKE FAMILY"/>
    <property type="match status" value="1"/>
</dbReference>
<comment type="caution">
    <text evidence="3">The sequence shown here is derived from an EMBL/GenBank/DDBJ whole genome shotgun (WGS) entry which is preliminary data.</text>
</comment>
<dbReference type="SUPFAM" id="SSF46785">
    <property type="entry name" value="Winged helix' DNA-binding domain"/>
    <property type="match status" value="1"/>
</dbReference>
<dbReference type="Proteomes" id="UP000523955">
    <property type="component" value="Unassembled WGS sequence"/>
</dbReference>
<feature type="region of interest" description="Disordered" evidence="1">
    <location>
        <begin position="229"/>
        <end position="264"/>
    </location>
</feature>
<protein>
    <submittedName>
        <fullName evidence="3">PadR family transcriptional regulator</fullName>
    </submittedName>
</protein>
<dbReference type="Gene3D" id="1.10.10.10">
    <property type="entry name" value="Winged helix-like DNA-binding domain superfamily/Winged helix DNA-binding domain"/>
    <property type="match status" value="1"/>
</dbReference>
<dbReference type="RefSeq" id="WP_185253114.1">
    <property type="nucleotide sequence ID" value="NZ_JACKXE010000001.1"/>
</dbReference>
<reference evidence="3 4" key="1">
    <citation type="submission" date="2020-08" db="EMBL/GenBank/DDBJ databases">
        <authorList>
            <person name="Seo M.-J."/>
        </authorList>
    </citation>
    <scope>NUCLEOTIDE SEQUENCE [LARGE SCALE GENOMIC DNA]</scope>
    <source>
        <strain evidence="3 4">KIGAM211</strain>
    </source>
</reference>
<dbReference type="AlphaFoldDB" id="A0A7X0RGR6"/>
<sequence length="264" mass="28458">MGRKEFNRQFDRQWVRPEDEWHQHRGRGGGGGRPSWGGFGGPGGPGGFGRPGGHGGPPPWVAGLFGLAQGEGQRGPRVRRGDVRMAILDVVRTGGSGEGEHLNGYQVIQEIAARSNDQWRPSPGSVYPTIQQLQDEGLVETDEGPSRRALRLTPEGEAYVAEHADELDAVWKPFRSRREQSSDFAGLKPEIGQVMGAVWQIVSTGSEQQRRAAVEVLVETRRKLYGILADGELDEADEADEVDETGTSGPGAAGSWAAEGDDPA</sequence>
<dbReference type="InterPro" id="IPR036390">
    <property type="entry name" value="WH_DNA-bd_sf"/>
</dbReference>
<evidence type="ECO:0000259" key="2">
    <source>
        <dbReference type="Pfam" id="PF03551"/>
    </source>
</evidence>
<feature type="region of interest" description="Disordered" evidence="1">
    <location>
        <begin position="1"/>
        <end position="78"/>
    </location>
</feature>
<organism evidence="3 4">
    <name type="scientific">Nocardioides luti</name>
    <dbReference type="NCBI Taxonomy" id="2761101"/>
    <lineage>
        <taxon>Bacteria</taxon>
        <taxon>Bacillati</taxon>
        <taxon>Actinomycetota</taxon>
        <taxon>Actinomycetes</taxon>
        <taxon>Propionibacteriales</taxon>
        <taxon>Nocardioidaceae</taxon>
        <taxon>Nocardioides</taxon>
    </lineage>
</organism>
<keyword evidence="4" id="KW-1185">Reference proteome</keyword>
<evidence type="ECO:0000313" key="4">
    <source>
        <dbReference type="Proteomes" id="UP000523955"/>
    </source>
</evidence>
<dbReference type="InterPro" id="IPR005149">
    <property type="entry name" value="Tscrpt_reg_PadR_N"/>
</dbReference>